<evidence type="ECO:0000256" key="7">
    <source>
        <dbReference type="SAM" id="MobiDB-lite"/>
    </source>
</evidence>
<feature type="compositionally biased region" description="Acidic residues" evidence="7">
    <location>
        <begin position="1"/>
        <end position="11"/>
    </location>
</feature>
<feature type="compositionally biased region" description="Acidic residues" evidence="7">
    <location>
        <begin position="20"/>
        <end position="36"/>
    </location>
</feature>
<dbReference type="PANTHER" id="PTHR10590:SF4">
    <property type="entry name" value="SOLUTE CARRIER FAMILY 28 MEMBER 3"/>
    <property type="match status" value="1"/>
</dbReference>
<feature type="transmembrane region" description="Helical" evidence="8">
    <location>
        <begin position="647"/>
        <end position="670"/>
    </location>
</feature>
<dbReference type="InterPro" id="IPR002668">
    <property type="entry name" value="CNT_N_dom"/>
</dbReference>
<evidence type="ECO:0000256" key="6">
    <source>
        <dbReference type="ARBA" id="ARBA00023136"/>
    </source>
</evidence>
<feature type="transmembrane region" description="Helical" evidence="8">
    <location>
        <begin position="236"/>
        <end position="252"/>
    </location>
</feature>
<feature type="transmembrane region" description="Helical" evidence="8">
    <location>
        <begin position="100"/>
        <end position="123"/>
    </location>
</feature>
<evidence type="ECO:0000259" key="9">
    <source>
        <dbReference type="Pfam" id="PF01773"/>
    </source>
</evidence>
<name>A0ABR4QGN8_9CEST</name>
<feature type="transmembrane region" description="Helical" evidence="8">
    <location>
        <begin position="420"/>
        <end position="440"/>
    </location>
</feature>
<evidence type="ECO:0000256" key="1">
    <source>
        <dbReference type="ARBA" id="ARBA00004651"/>
    </source>
</evidence>
<dbReference type="PANTHER" id="PTHR10590">
    <property type="entry name" value="SODIUM/NUCLEOSIDE COTRANSPORTER"/>
    <property type="match status" value="1"/>
</dbReference>
<keyword evidence="6 8" id="KW-0472">Membrane</keyword>
<feature type="transmembrane region" description="Helical" evidence="8">
    <location>
        <begin position="612"/>
        <end position="635"/>
    </location>
</feature>
<feature type="compositionally biased region" description="Basic and acidic residues" evidence="7">
    <location>
        <begin position="37"/>
        <end position="46"/>
    </location>
</feature>
<accession>A0ABR4QGN8</accession>
<feature type="domain" description="Concentrative nucleoside transporter N-terminal" evidence="9">
    <location>
        <begin position="241"/>
        <end position="313"/>
    </location>
</feature>
<keyword evidence="3" id="KW-1003">Cell membrane</keyword>
<keyword evidence="4 8" id="KW-0812">Transmembrane</keyword>
<feature type="transmembrane region" description="Helical" evidence="8">
    <location>
        <begin position="129"/>
        <end position="147"/>
    </location>
</feature>
<evidence type="ECO:0000256" key="3">
    <source>
        <dbReference type="ARBA" id="ARBA00022475"/>
    </source>
</evidence>
<evidence type="ECO:0000256" key="5">
    <source>
        <dbReference type="ARBA" id="ARBA00022989"/>
    </source>
</evidence>
<comment type="similarity">
    <text evidence="2">Belongs to the concentrative nucleoside transporter (CNT) (TC 2.A.41) family.</text>
</comment>
<gene>
    <name evidence="12" type="ORF">TcWFU_003331</name>
</gene>
<dbReference type="Proteomes" id="UP001651158">
    <property type="component" value="Unassembled WGS sequence"/>
</dbReference>
<sequence length="673" mass="73966">MLGNMTDDDTEIGFSKEDLSPDDSDFTDSSDSEEQESLEKPPDKPIAEWVGDDFPNKPKRPPRGLNIVLQWYSKGRRFVCKKKPIAEDVEPVCCDGIGGLCGLIFLLLIDIAYVTYCIIVNKLRTEDDIRLVWLSALVWFVILVKICRRLSRLGRLVGGCFKPFGVLGDKISGGWESFKKHVHNGWQSMWNEIDHNPKTQKKKKKLAIKIAALTIIIIFAILCLIFFVILKSVRNLVSLSGIAVLLLIAIAISKHPGRINWQPVIGGIFVQLVFAVLTLQTRPGYVVFQFLGDRMSEFLAHSQAGSSFVFGDLTFFAFNVLPVVIFFSSFISVAFHLGIISILIDKPSVWATKLLGTTGPETLNAVANIFVSMTESPLITRPYMHMMTNSELNAIIVNGFASVAGSVLAAYIGFGVPANHLLIACVMSAPAALAIAKVIYPETKRAPLAEVSACEQIKSPYHNVLEAAMVGAMDSIPIVAGIAANLIAFLSIYDFFNQTLTWLGHRAGMEQNLTFELIFSYILWPIAFTMGVPSEDCLKIAELIGVKTMLNEFVAFQRLGVLIEDSEIYSNYSGGDSKVQVLANGSWIFTGNNSKKYTFEFGVLYTHRAEVIATYALCGFANIGSIGIMLGAMVSMLPHRREDLSKMVLAGMVGGTIACFLTGCFAGLFFDDS</sequence>
<feature type="transmembrane region" description="Helical" evidence="8">
    <location>
        <begin position="206"/>
        <end position="230"/>
    </location>
</feature>
<dbReference type="EMBL" id="JAKROA010000003">
    <property type="protein sequence ID" value="KAL5108718.1"/>
    <property type="molecule type" value="Genomic_DNA"/>
</dbReference>
<organism evidence="12 13">
    <name type="scientific">Taenia crassiceps</name>
    <dbReference type="NCBI Taxonomy" id="6207"/>
    <lineage>
        <taxon>Eukaryota</taxon>
        <taxon>Metazoa</taxon>
        <taxon>Spiralia</taxon>
        <taxon>Lophotrochozoa</taxon>
        <taxon>Platyhelminthes</taxon>
        <taxon>Cestoda</taxon>
        <taxon>Eucestoda</taxon>
        <taxon>Cyclophyllidea</taxon>
        <taxon>Taeniidae</taxon>
        <taxon>Taenia</taxon>
    </lineage>
</organism>
<dbReference type="InterPro" id="IPR011657">
    <property type="entry name" value="CNT_C_dom"/>
</dbReference>
<dbReference type="Pfam" id="PF07662">
    <property type="entry name" value="Nucleos_tra2_C"/>
    <property type="match status" value="1"/>
</dbReference>
<feature type="domain" description="Concentrative nucleoside transporter C-terminal" evidence="10">
    <location>
        <begin position="420"/>
        <end position="667"/>
    </location>
</feature>
<feature type="domain" description="Nucleoside transporter/FeoB GTPase Gate" evidence="11">
    <location>
        <begin position="318"/>
        <end position="415"/>
    </location>
</feature>
<keyword evidence="5 8" id="KW-1133">Transmembrane helix</keyword>
<dbReference type="Pfam" id="PF01773">
    <property type="entry name" value="Nucleos_tra2_N"/>
    <property type="match status" value="1"/>
</dbReference>
<comment type="caution">
    <text evidence="12">The sequence shown here is derived from an EMBL/GenBank/DDBJ whole genome shotgun (WGS) entry which is preliminary data.</text>
</comment>
<protein>
    <submittedName>
        <fullName evidence="12">Solute carrier family 28 member 3</fullName>
    </submittedName>
</protein>
<feature type="transmembrane region" description="Helical" evidence="8">
    <location>
        <begin position="392"/>
        <end position="414"/>
    </location>
</feature>
<evidence type="ECO:0000313" key="13">
    <source>
        <dbReference type="Proteomes" id="UP001651158"/>
    </source>
</evidence>
<dbReference type="Pfam" id="PF07670">
    <property type="entry name" value="Gate"/>
    <property type="match status" value="1"/>
</dbReference>
<reference evidence="12 13" key="1">
    <citation type="journal article" date="2022" name="Front. Cell. Infect. Microbiol.">
        <title>The Genomes of Two Strains of Taenia crassiceps the Animal Model for the Study of Human Cysticercosis.</title>
        <authorList>
            <person name="Bobes R.J."/>
            <person name="Estrada K."/>
            <person name="Rios-Valencia D.G."/>
            <person name="Calderon-Gallegos A."/>
            <person name="de la Torre P."/>
            <person name="Carrero J.C."/>
            <person name="Sanchez-Flores A."/>
            <person name="Laclette J.P."/>
        </authorList>
    </citation>
    <scope>NUCLEOTIDE SEQUENCE [LARGE SCALE GENOMIC DNA]</scope>
    <source>
        <strain evidence="12">WFUcys</strain>
    </source>
</reference>
<dbReference type="InterPro" id="IPR008276">
    <property type="entry name" value="C_nuclsd_transpt"/>
</dbReference>
<feature type="region of interest" description="Disordered" evidence="7">
    <location>
        <begin position="1"/>
        <end position="58"/>
    </location>
</feature>
<evidence type="ECO:0000256" key="2">
    <source>
        <dbReference type="ARBA" id="ARBA00009033"/>
    </source>
</evidence>
<evidence type="ECO:0000259" key="10">
    <source>
        <dbReference type="Pfam" id="PF07662"/>
    </source>
</evidence>
<feature type="transmembrane region" description="Helical" evidence="8">
    <location>
        <begin position="264"/>
        <end position="281"/>
    </location>
</feature>
<feature type="transmembrane region" description="Helical" evidence="8">
    <location>
        <begin position="316"/>
        <end position="344"/>
    </location>
</feature>
<comment type="subcellular location">
    <subcellularLocation>
        <location evidence="1">Cell membrane</location>
        <topology evidence="1">Multi-pass membrane protein</topology>
    </subcellularLocation>
</comment>
<keyword evidence="13" id="KW-1185">Reference proteome</keyword>
<evidence type="ECO:0000256" key="4">
    <source>
        <dbReference type="ARBA" id="ARBA00022692"/>
    </source>
</evidence>
<evidence type="ECO:0000313" key="12">
    <source>
        <dbReference type="EMBL" id="KAL5108718.1"/>
    </source>
</evidence>
<evidence type="ECO:0000256" key="8">
    <source>
        <dbReference type="SAM" id="Phobius"/>
    </source>
</evidence>
<evidence type="ECO:0000259" key="11">
    <source>
        <dbReference type="Pfam" id="PF07670"/>
    </source>
</evidence>
<proteinExistence type="inferred from homology"/>
<dbReference type="InterPro" id="IPR011642">
    <property type="entry name" value="Gate_dom"/>
</dbReference>
<feature type="transmembrane region" description="Helical" evidence="8">
    <location>
        <begin position="476"/>
        <end position="496"/>
    </location>
</feature>